<dbReference type="AlphaFoldDB" id="A0A3S3S7M9"/>
<proteinExistence type="predicted"/>
<evidence type="ECO:0000256" key="1">
    <source>
        <dbReference type="SAM" id="SignalP"/>
    </source>
</evidence>
<reference evidence="2 3" key="1">
    <citation type="submission" date="2019-01" db="EMBL/GenBank/DDBJ databases">
        <title>Flavobacterium sp. nov.,isolated from freshwater.</title>
        <authorList>
            <person name="Zhang R."/>
            <person name="Du Z.-J."/>
        </authorList>
    </citation>
    <scope>NUCLEOTIDE SEQUENCE [LARGE SCALE GENOMIC DNA]</scope>
    <source>
        <strain evidence="2 3">1E403</strain>
    </source>
</reference>
<comment type="caution">
    <text evidence="2">The sequence shown here is derived from an EMBL/GenBank/DDBJ whole genome shotgun (WGS) entry which is preliminary data.</text>
</comment>
<accession>A0A3S3S7M9</accession>
<sequence>MKKIFLLLSIVSVFGLTACSNDDDRVDQDTFPETFETKPITFLENTPGVSQVVIPLVPKILASDVVLVYRLSGVNNLGNDIWEPIPTSYDLPQGRLNYNFDFSVDDVVVYLNTNFSFSLRPDFTASQIFKIALVPGFVAKDLKSNDYNVVMSALENAKVKGNIKIETIK</sequence>
<keyword evidence="1" id="KW-0732">Signal</keyword>
<evidence type="ECO:0000313" key="3">
    <source>
        <dbReference type="Proteomes" id="UP000287527"/>
    </source>
</evidence>
<dbReference type="OrthoDB" id="1524444at2"/>
<protein>
    <submittedName>
        <fullName evidence="2">Uncharacterized protein</fullName>
    </submittedName>
</protein>
<gene>
    <name evidence="2" type="ORF">EPI11_16140</name>
</gene>
<dbReference type="PROSITE" id="PS51257">
    <property type="entry name" value="PROKAR_LIPOPROTEIN"/>
    <property type="match status" value="1"/>
</dbReference>
<keyword evidence="3" id="KW-1185">Reference proteome</keyword>
<organism evidence="2 3">
    <name type="scientific">Flavobacterium cerinum</name>
    <dbReference type="NCBI Taxonomy" id="2502784"/>
    <lineage>
        <taxon>Bacteria</taxon>
        <taxon>Pseudomonadati</taxon>
        <taxon>Bacteroidota</taxon>
        <taxon>Flavobacteriia</taxon>
        <taxon>Flavobacteriales</taxon>
        <taxon>Flavobacteriaceae</taxon>
        <taxon>Flavobacterium</taxon>
    </lineage>
</organism>
<name>A0A3S3S7M9_9FLAO</name>
<dbReference type="Proteomes" id="UP000287527">
    <property type="component" value="Unassembled WGS sequence"/>
</dbReference>
<dbReference type="RefSeq" id="WP_128391020.1">
    <property type="nucleotide sequence ID" value="NZ_SBII01000013.1"/>
</dbReference>
<feature type="signal peptide" evidence="1">
    <location>
        <begin position="1"/>
        <end position="18"/>
    </location>
</feature>
<dbReference type="EMBL" id="SBII01000013">
    <property type="protein sequence ID" value="RWW92155.1"/>
    <property type="molecule type" value="Genomic_DNA"/>
</dbReference>
<evidence type="ECO:0000313" key="2">
    <source>
        <dbReference type="EMBL" id="RWW92155.1"/>
    </source>
</evidence>
<feature type="chain" id="PRO_5018749652" evidence="1">
    <location>
        <begin position="19"/>
        <end position="169"/>
    </location>
</feature>